<dbReference type="AlphaFoldDB" id="A0A2N1JBZ1"/>
<evidence type="ECO:0000313" key="4">
    <source>
        <dbReference type="Proteomes" id="UP000232875"/>
    </source>
</evidence>
<feature type="region of interest" description="Disordered" evidence="1">
    <location>
        <begin position="779"/>
        <end position="861"/>
    </location>
</feature>
<accession>A0A2N1JBZ1</accession>
<dbReference type="EMBL" id="KZ454990">
    <property type="protein sequence ID" value="PKI84042.1"/>
    <property type="molecule type" value="Genomic_DNA"/>
</dbReference>
<name>A0A2N1JBZ1_9BASI</name>
<dbReference type="InterPro" id="IPR000719">
    <property type="entry name" value="Prot_kinase_dom"/>
</dbReference>
<evidence type="ECO:0000256" key="1">
    <source>
        <dbReference type="SAM" id="MobiDB-lite"/>
    </source>
</evidence>
<dbReference type="OrthoDB" id="79687at2759"/>
<dbReference type="InterPro" id="IPR051177">
    <property type="entry name" value="CIK-Related_Protein"/>
</dbReference>
<dbReference type="Proteomes" id="UP000232875">
    <property type="component" value="Unassembled WGS sequence"/>
</dbReference>
<evidence type="ECO:0000259" key="2">
    <source>
        <dbReference type="PROSITE" id="PS50011"/>
    </source>
</evidence>
<dbReference type="InterPro" id="IPR011989">
    <property type="entry name" value="ARM-like"/>
</dbReference>
<dbReference type="GO" id="GO:0004672">
    <property type="term" value="F:protein kinase activity"/>
    <property type="evidence" value="ECO:0007669"/>
    <property type="project" value="InterPro"/>
</dbReference>
<dbReference type="GO" id="GO:0005524">
    <property type="term" value="F:ATP binding"/>
    <property type="evidence" value="ECO:0007669"/>
    <property type="project" value="InterPro"/>
</dbReference>
<feature type="domain" description="Protein kinase" evidence="2">
    <location>
        <begin position="1"/>
        <end position="224"/>
    </location>
</feature>
<dbReference type="PANTHER" id="PTHR12984">
    <property type="entry name" value="SCY1-RELATED S/T PROTEIN KINASE-LIKE"/>
    <property type="match status" value="1"/>
</dbReference>
<feature type="region of interest" description="Disordered" evidence="1">
    <location>
        <begin position="642"/>
        <end position="684"/>
    </location>
</feature>
<keyword evidence="4" id="KW-1185">Reference proteome</keyword>
<organism evidence="3 4">
    <name type="scientific">Malassezia vespertilionis</name>
    <dbReference type="NCBI Taxonomy" id="2020962"/>
    <lineage>
        <taxon>Eukaryota</taxon>
        <taxon>Fungi</taxon>
        <taxon>Dikarya</taxon>
        <taxon>Basidiomycota</taxon>
        <taxon>Ustilaginomycotina</taxon>
        <taxon>Malasseziomycetes</taxon>
        <taxon>Malasseziales</taxon>
        <taxon>Malasseziaceae</taxon>
        <taxon>Malassezia</taxon>
    </lineage>
</organism>
<evidence type="ECO:0000313" key="3">
    <source>
        <dbReference type="EMBL" id="PKI84042.1"/>
    </source>
</evidence>
<sequence length="861" mass="95799">MIVTILSRLRHPCILEVVEPIEETRNEIIFATEHVVGSLATSITESSNPNHHLDEVETQKGLLQLARGLEFLHSSSRIHTNLTPESVVINAKGDWKLGGVGFVTNLSENRWALADDEDGLPQQLQRNLNYMDPVYVFRHKVESANDMYSLGVLLYAIFHNGATPYNTHGNISTLRSYADRLSERIHSHKWSELPTDVQNMLDNLISLNDEQRYTASAFQSLPFFNSILVSVLKFMERDNFTARPRQEKVQFLRGLHKMLPRFSAVLQRRKLLPNLLEMMSDKALLPYILPNVFTIAKNLSALEFGQSILPRLKPLFLIKDPPQNQMLLLNQTDLFMSKTQPSVFRKDIMPLFYSVFEQESVAVQENALQKLPNLISMLEFSHVKDVLLPKLAALFTKTKTLSVKVRSLVCFHAMISVLDKGTIGDTLVPVLGRVKTREPSVMIASLTVYEAFASKLDIDVQATAVIPRLWVMSMCPALNEAQFARFMHVIRELGEKVERERLVQLHDLQNLRKQEQEYVNETIPEEVERNGKSIDSTAGAFGFEALVGHTNAASSNTGAMETLLTPEQSLPGLLESMSVGQGATPTKPRPSVLSTNTIKSGSARIPRVTGLKPSATPIPEPTSSGLFEAMTAAPERSVGMPLHMQSTHNSSGTNTPTHAPPGWQGGLLQPKSNALTPKHAAPPSKSAWADFDPLLLSTEDVRTAANACDEDGDTPLFFCEEVTPAKLLVEQFHADATLKNGDGITVSVIEKRTELADYLYGMTGEEQLPRTKLLALVGESDSDAEEEQKFKEIENSESSDDKTNAQPKERTDVLVPKLESIMQDAQANGTDPTEKLHQVVSESIMRHIREDYQQGSEQKTA</sequence>
<dbReference type="Pfam" id="PF00069">
    <property type="entry name" value="Pkinase"/>
    <property type="match status" value="1"/>
</dbReference>
<dbReference type="Gene3D" id="1.25.10.10">
    <property type="entry name" value="Leucine-rich Repeat Variant"/>
    <property type="match status" value="1"/>
</dbReference>
<gene>
    <name evidence="3" type="ORF">MVES_001908</name>
</gene>
<dbReference type="InterPro" id="IPR011009">
    <property type="entry name" value="Kinase-like_dom_sf"/>
</dbReference>
<dbReference type="InterPro" id="IPR016024">
    <property type="entry name" value="ARM-type_fold"/>
</dbReference>
<dbReference type="PANTHER" id="PTHR12984:SF6">
    <property type="entry name" value="SCY1-LIKE PROTEIN 2"/>
    <property type="match status" value="1"/>
</dbReference>
<dbReference type="SUPFAM" id="SSF56112">
    <property type="entry name" value="Protein kinase-like (PK-like)"/>
    <property type="match status" value="1"/>
</dbReference>
<protein>
    <recommendedName>
        <fullName evidence="2">Protein kinase domain-containing protein</fullName>
    </recommendedName>
</protein>
<proteinExistence type="predicted"/>
<dbReference type="PROSITE" id="PS50011">
    <property type="entry name" value="PROTEIN_KINASE_DOM"/>
    <property type="match status" value="1"/>
</dbReference>
<dbReference type="SMART" id="SM00220">
    <property type="entry name" value="S_TKc"/>
    <property type="match status" value="1"/>
</dbReference>
<dbReference type="SUPFAM" id="SSF48371">
    <property type="entry name" value="ARM repeat"/>
    <property type="match status" value="1"/>
</dbReference>
<dbReference type="Gene3D" id="1.10.510.10">
    <property type="entry name" value="Transferase(Phosphotransferase) domain 1"/>
    <property type="match status" value="1"/>
</dbReference>
<feature type="compositionally biased region" description="Basic and acidic residues" evidence="1">
    <location>
        <begin position="787"/>
        <end position="812"/>
    </location>
</feature>
<reference evidence="3 4" key="1">
    <citation type="submission" date="2017-10" db="EMBL/GenBank/DDBJ databases">
        <title>A novel species of cold-tolerant Malassezia isolated from bats.</title>
        <authorList>
            <person name="Lorch J.M."/>
            <person name="Palmer J.M."/>
            <person name="Vanderwolf K.J."/>
            <person name="Schmidt K.Z."/>
            <person name="Verant M.L."/>
            <person name="Weller T.J."/>
            <person name="Blehert D.S."/>
        </authorList>
    </citation>
    <scope>NUCLEOTIDE SEQUENCE [LARGE SCALE GENOMIC DNA]</scope>
    <source>
        <strain evidence="3 4">NWHC:44797-103</strain>
    </source>
</reference>
<feature type="compositionally biased region" description="Polar residues" evidence="1">
    <location>
        <begin position="644"/>
        <end position="657"/>
    </location>
</feature>